<evidence type="ECO:0008006" key="4">
    <source>
        <dbReference type="Google" id="ProtNLM"/>
    </source>
</evidence>
<dbReference type="EMBL" id="LR822017">
    <property type="protein sequence ID" value="CAD0135691.1"/>
    <property type="molecule type" value="Genomic_DNA"/>
</dbReference>
<keyword evidence="1" id="KW-0472">Membrane</keyword>
<organism evidence="2 3">
    <name type="scientific">Streptococcus thermophilus</name>
    <dbReference type="NCBI Taxonomy" id="1308"/>
    <lineage>
        <taxon>Bacteria</taxon>
        <taxon>Bacillati</taxon>
        <taxon>Bacillota</taxon>
        <taxon>Bacilli</taxon>
        <taxon>Lactobacillales</taxon>
        <taxon>Streptococcaceae</taxon>
        <taxon>Streptococcus</taxon>
    </lineage>
</organism>
<dbReference type="InterPro" id="IPR021560">
    <property type="entry name" value="DUF3021"/>
</dbReference>
<feature type="transmembrane region" description="Helical" evidence="1">
    <location>
        <begin position="52"/>
        <end position="76"/>
    </location>
</feature>
<proteinExistence type="predicted"/>
<dbReference type="AlphaFoldDB" id="A0A8D6U0V2"/>
<dbReference type="Pfam" id="PF11457">
    <property type="entry name" value="DUF3021"/>
    <property type="match status" value="1"/>
</dbReference>
<keyword evidence="1" id="KW-0812">Transmembrane</keyword>
<reference evidence="2 3" key="1">
    <citation type="submission" date="2020-06" db="EMBL/GenBank/DDBJ databases">
        <authorList>
            <person name="Chuat V."/>
        </authorList>
    </citation>
    <scope>NUCLEOTIDE SEQUENCE [LARGE SCALE GENOMIC DNA]</scope>
    <source>
        <strain evidence="2">STH_CIRM_336</strain>
    </source>
</reference>
<protein>
    <recommendedName>
        <fullName evidence="4">DUF3021 domain-containing protein</fullName>
    </recommendedName>
</protein>
<accession>A0A8D6U0V2</accession>
<feature type="transmembrane region" description="Helical" evidence="1">
    <location>
        <begin position="12"/>
        <end position="32"/>
    </location>
</feature>
<name>A0A8D6U0V2_STRTR</name>
<dbReference type="RefSeq" id="WP_179974143.1">
    <property type="nucleotide sequence ID" value="NZ_LR822017.1"/>
</dbReference>
<evidence type="ECO:0000313" key="3">
    <source>
        <dbReference type="Proteomes" id="UP000509833"/>
    </source>
</evidence>
<evidence type="ECO:0000256" key="1">
    <source>
        <dbReference type="SAM" id="Phobius"/>
    </source>
</evidence>
<sequence length="151" mass="17471">MKKQLFKSGTNGILLGLAVSMVMSLIWAPNYMPLNPRSAVGQWMTSHQIHGSIILAYCLITWFAIGILFEVASYIFRKAEWSLLCETLTHYALTCLGFIPLATLSGWFPLRLTFYLELVIEFSLIYLLVWSFSYWKMKKDIEQLNQELKHP</sequence>
<gene>
    <name evidence="2" type="ORF">STHERMO_0080</name>
</gene>
<feature type="transmembrane region" description="Helical" evidence="1">
    <location>
        <begin position="88"/>
        <end position="108"/>
    </location>
</feature>
<evidence type="ECO:0000313" key="2">
    <source>
        <dbReference type="EMBL" id="CAD0135691.1"/>
    </source>
</evidence>
<keyword evidence="1" id="KW-1133">Transmembrane helix</keyword>
<feature type="transmembrane region" description="Helical" evidence="1">
    <location>
        <begin position="114"/>
        <end position="135"/>
    </location>
</feature>
<dbReference type="Proteomes" id="UP000509833">
    <property type="component" value="Chromosome"/>
</dbReference>